<name>A0ABP7MNP3_9GAMM</name>
<evidence type="ECO:0000313" key="2">
    <source>
        <dbReference type="Proteomes" id="UP001501565"/>
    </source>
</evidence>
<dbReference type="Proteomes" id="UP001501565">
    <property type="component" value="Unassembled WGS sequence"/>
</dbReference>
<comment type="caution">
    <text evidence="1">The sequence shown here is derived from an EMBL/GenBank/DDBJ whole genome shotgun (WGS) entry which is preliminary data.</text>
</comment>
<evidence type="ECO:0000313" key="1">
    <source>
        <dbReference type="EMBL" id="GAA3927087.1"/>
    </source>
</evidence>
<organism evidence="1 2">
    <name type="scientific">Litoribacillus peritrichatus</name>
    <dbReference type="NCBI Taxonomy" id="718191"/>
    <lineage>
        <taxon>Bacteria</taxon>
        <taxon>Pseudomonadati</taxon>
        <taxon>Pseudomonadota</taxon>
        <taxon>Gammaproteobacteria</taxon>
        <taxon>Oceanospirillales</taxon>
        <taxon>Oceanospirillaceae</taxon>
        <taxon>Litoribacillus</taxon>
    </lineage>
</organism>
<dbReference type="EMBL" id="BAABBN010000007">
    <property type="protein sequence ID" value="GAA3927087.1"/>
    <property type="molecule type" value="Genomic_DNA"/>
</dbReference>
<gene>
    <name evidence="1" type="ORF">GCM10022277_24100</name>
</gene>
<keyword evidence="2" id="KW-1185">Reference proteome</keyword>
<protein>
    <submittedName>
        <fullName evidence="1">Uncharacterized protein</fullName>
    </submittedName>
</protein>
<reference evidence="2" key="1">
    <citation type="journal article" date="2019" name="Int. J. Syst. Evol. Microbiol.">
        <title>The Global Catalogue of Microorganisms (GCM) 10K type strain sequencing project: providing services to taxonomists for standard genome sequencing and annotation.</title>
        <authorList>
            <consortium name="The Broad Institute Genomics Platform"/>
            <consortium name="The Broad Institute Genome Sequencing Center for Infectious Disease"/>
            <person name="Wu L."/>
            <person name="Ma J."/>
        </authorList>
    </citation>
    <scope>NUCLEOTIDE SEQUENCE [LARGE SCALE GENOMIC DNA]</scope>
    <source>
        <strain evidence="2">JCM 17551</strain>
    </source>
</reference>
<accession>A0ABP7MNP3</accession>
<sequence>MFAYITCYFYFHGLLRKANDSDVDVNIDSLYGNNGTGEKQSLSEGLAFPE</sequence>
<proteinExistence type="predicted"/>